<proteinExistence type="predicted"/>
<keyword evidence="1" id="KW-1133">Transmembrane helix</keyword>
<keyword evidence="1" id="KW-0472">Membrane</keyword>
<evidence type="ECO:0000256" key="1">
    <source>
        <dbReference type="SAM" id="Phobius"/>
    </source>
</evidence>
<organism evidence="2 3">
    <name type="scientific">Aeoliella straminimaris</name>
    <dbReference type="NCBI Taxonomy" id="2954799"/>
    <lineage>
        <taxon>Bacteria</taxon>
        <taxon>Pseudomonadati</taxon>
        <taxon>Planctomycetota</taxon>
        <taxon>Planctomycetia</taxon>
        <taxon>Pirellulales</taxon>
        <taxon>Lacipirellulaceae</taxon>
        <taxon>Aeoliella</taxon>
    </lineage>
</organism>
<dbReference type="AlphaFoldDB" id="A0A9X2F800"/>
<dbReference type="Proteomes" id="UP001155241">
    <property type="component" value="Unassembled WGS sequence"/>
</dbReference>
<dbReference type="EMBL" id="JAMXLR010000020">
    <property type="protein sequence ID" value="MCO6043267.1"/>
    <property type="molecule type" value="Genomic_DNA"/>
</dbReference>
<protein>
    <submittedName>
        <fullName evidence="2">Uncharacterized protein</fullName>
    </submittedName>
</protein>
<evidence type="ECO:0000313" key="3">
    <source>
        <dbReference type="Proteomes" id="UP001155241"/>
    </source>
</evidence>
<feature type="transmembrane region" description="Helical" evidence="1">
    <location>
        <begin position="103"/>
        <end position="123"/>
    </location>
</feature>
<sequence length="525" mass="57832">MMEREREQIDQIVSEIADIGVSADRIQRLESLLLDRPELQAHYASMIRLGTLLRCEIGDGSLQPFGDSSDLEDAPSSLAQHSCATLIDRVGRDVAEPFERPKLSMVLASLAAMVVIGLGWYFLHLTNDQMQGTVPQMASTETLRYDWSQDASGDLPLNSLRVRDARALEVLSRLTRTDAINCLWLPRCESKGTSGEQDSRWELSGGTAWIDSTFDGRERGYVISIPPGVRMDLSVDTDATCQNALGMVELNEQGKISGASMSFNNLSAGNSPVGDRLTGCIGQYSVTNDKATRKNFLIAGSYCVERPDGSGDWKQSDYALLYESADFLVIGFDDSGYPDVEIGEEVDRDRDFNDMCALIHFSGPGAPASPVSSGVSYVPEPIGDPANRVEKRSGYVLDVRPGEKVLLAVSSSANLQNSVRFIDTANRQVVWQHDGTEPGTLTSSFQQGQRGIYIIYNNSDTVRSYEIQGRSITDADRGEGGWIDSPHSVTDEGDNWVSIGFEDSPEIPKRVDWNDIRVHAWWYAD</sequence>
<reference evidence="2" key="1">
    <citation type="submission" date="2022-06" db="EMBL/GenBank/DDBJ databases">
        <title>Aeoliella straminimaris, a novel planctomycete from sediments.</title>
        <authorList>
            <person name="Vitorino I.R."/>
            <person name="Lage O.M."/>
        </authorList>
    </citation>
    <scope>NUCLEOTIDE SEQUENCE</scope>
    <source>
        <strain evidence="2">ICT_H6.2</strain>
    </source>
</reference>
<name>A0A9X2F800_9BACT</name>
<keyword evidence="3" id="KW-1185">Reference proteome</keyword>
<evidence type="ECO:0000313" key="2">
    <source>
        <dbReference type="EMBL" id="MCO6043267.1"/>
    </source>
</evidence>
<dbReference type="RefSeq" id="WP_252851369.1">
    <property type="nucleotide sequence ID" value="NZ_JAMXLR010000020.1"/>
</dbReference>
<accession>A0A9X2F800</accession>
<gene>
    <name evidence="2" type="ORF">NG895_05055</name>
</gene>
<keyword evidence="1" id="KW-0812">Transmembrane</keyword>
<comment type="caution">
    <text evidence="2">The sequence shown here is derived from an EMBL/GenBank/DDBJ whole genome shotgun (WGS) entry which is preliminary data.</text>
</comment>